<keyword evidence="5" id="KW-0028">Amino-acid biosynthesis</keyword>
<evidence type="ECO:0000256" key="3">
    <source>
        <dbReference type="ARBA" id="ARBA00013266"/>
    </source>
</evidence>
<keyword evidence="9 11" id="KW-0012">Acyltransferase</keyword>
<evidence type="ECO:0000256" key="8">
    <source>
        <dbReference type="ARBA" id="ARBA00023192"/>
    </source>
</evidence>
<dbReference type="PANTHER" id="PTHR42811">
    <property type="entry name" value="SERINE ACETYLTRANSFERASE"/>
    <property type="match status" value="1"/>
</dbReference>
<dbReference type="Gene3D" id="2.160.10.10">
    <property type="entry name" value="Hexapeptide repeat proteins"/>
    <property type="match status" value="1"/>
</dbReference>
<dbReference type="InterPro" id="IPR001451">
    <property type="entry name" value="Hexapep"/>
</dbReference>
<evidence type="ECO:0000256" key="4">
    <source>
        <dbReference type="ARBA" id="ARBA00018522"/>
    </source>
</evidence>
<dbReference type="AlphaFoldDB" id="A0A379C719"/>
<dbReference type="EC" id="2.3.1.30" evidence="3 11"/>
<name>A0A379C719_9FIRM</name>
<dbReference type="STRING" id="1122949.GCA_000378725_01261"/>
<evidence type="ECO:0000256" key="2">
    <source>
        <dbReference type="ARBA" id="ARBA00007274"/>
    </source>
</evidence>
<organism evidence="12 13">
    <name type="scientific">Peptoniphilus lacrimalis</name>
    <dbReference type="NCBI Taxonomy" id="33031"/>
    <lineage>
        <taxon>Bacteria</taxon>
        <taxon>Bacillati</taxon>
        <taxon>Bacillota</taxon>
        <taxon>Tissierellia</taxon>
        <taxon>Tissierellales</taxon>
        <taxon>Peptoniphilaceae</taxon>
        <taxon>Peptoniphilus</taxon>
    </lineage>
</organism>
<evidence type="ECO:0000256" key="11">
    <source>
        <dbReference type="PIRNR" id="PIRNR000441"/>
    </source>
</evidence>
<dbReference type="InterPro" id="IPR042122">
    <property type="entry name" value="Ser_AcTrfase_N_sf"/>
</dbReference>
<dbReference type="NCBIfam" id="TIGR01172">
    <property type="entry name" value="cysE"/>
    <property type="match status" value="1"/>
</dbReference>
<evidence type="ECO:0000256" key="9">
    <source>
        <dbReference type="ARBA" id="ARBA00023315"/>
    </source>
</evidence>
<dbReference type="InterPro" id="IPR018357">
    <property type="entry name" value="Hexapep_transf_CS"/>
</dbReference>
<accession>A0A379C719</accession>
<dbReference type="Gene3D" id="1.10.3130.10">
    <property type="entry name" value="serine acetyltransferase, domain 1"/>
    <property type="match status" value="1"/>
</dbReference>
<reference evidence="12 13" key="1">
    <citation type="submission" date="2018-06" db="EMBL/GenBank/DDBJ databases">
        <authorList>
            <consortium name="Pathogen Informatics"/>
            <person name="Doyle S."/>
        </authorList>
    </citation>
    <scope>NUCLEOTIDE SEQUENCE [LARGE SCALE GENOMIC DNA]</scope>
    <source>
        <strain evidence="12 13">NCTC13149</strain>
    </source>
</reference>
<dbReference type="UniPathway" id="UPA00136">
    <property type="reaction ID" value="UER00199"/>
</dbReference>
<dbReference type="Proteomes" id="UP000255517">
    <property type="component" value="Unassembled WGS sequence"/>
</dbReference>
<comment type="similarity">
    <text evidence="2 11">Belongs to the transferase hexapeptide repeat family.</text>
</comment>
<keyword evidence="7" id="KW-0677">Repeat</keyword>
<dbReference type="GO" id="GO:0009001">
    <property type="term" value="F:serine O-acetyltransferase activity"/>
    <property type="evidence" value="ECO:0007669"/>
    <property type="project" value="UniProtKB-EC"/>
</dbReference>
<evidence type="ECO:0000256" key="6">
    <source>
        <dbReference type="ARBA" id="ARBA00022679"/>
    </source>
</evidence>
<evidence type="ECO:0000313" key="13">
    <source>
        <dbReference type="Proteomes" id="UP000255517"/>
    </source>
</evidence>
<sequence>MIKYFKALKEYGEFILDQDPACQSLFEAVFLYPIVRAMIYHRIAHHFYNKNHKILARWISQISRRRTGIEIHPGAKIGKNLFIDHGMAVVIGETAEVGDYCHFYHNITLGGTGNEKDHKRHPTVGNYVTIGTGATILGPVKVGDFAKIGAGALVLSDVPKGATAVGLPAKVVKIKEID</sequence>
<dbReference type="SUPFAM" id="SSF51161">
    <property type="entry name" value="Trimeric LpxA-like enzymes"/>
    <property type="match status" value="1"/>
</dbReference>
<dbReference type="OrthoDB" id="9801456at2"/>
<dbReference type="RefSeq" id="WP_004825706.1">
    <property type="nucleotide sequence ID" value="NZ_CAMUOS010000009.1"/>
</dbReference>
<dbReference type="EMBL" id="UGSZ01000001">
    <property type="protein sequence ID" value="SUB57888.1"/>
    <property type="molecule type" value="Genomic_DNA"/>
</dbReference>
<dbReference type="GO" id="GO:0005737">
    <property type="term" value="C:cytoplasm"/>
    <property type="evidence" value="ECO:0007669"/>
    <property type="project" value="InterPro"/>
</dbReference>
<dbReference type="InterPro" id="IPR045304">
    <property type="entry name" value="LbH_SAT"/>
</dbReference>
<proteinExistence type="inferred from homology"/>
<comment type="pathway">
    <text evidence="1">Amino-acid biosynthesis; L-cysteine biosynthesis; L-cysteine from L-serine: step 1/2.</text>
</comment>
<keyword evidence="8" id="KW-0198">Cysteine biosynthesis</keyword>
<dbReference type="InterPro" id="IPR011004">
    <property type="entry name" value="Trimer_LpxA-like_sf"/>
</dbReference>
<keyword evidence="6 11" id="KW-0808">Transferase</keyword>
<gene>
    <name evidence="12" type="primary">cysE</name>
    <name evidence="12" type="ORF">NCTC13149_01749</name>
</gene>
<dbReference type="InterPro" id="IPR053376">
    <property type="entry name" value="Serine_acetyltransferase"/>
</dbReference>
<dbReference type="PIRSF" id="PIRSF000441">
    <property type="entry name" value="CysE"/>
    <property type="match status" value="1"/>
</dbReference>
<evidence type="ECO:0000313" key="12">
    <source>
        <dbReference type="EMBL" id="SUB57888.1"/>
    </source>
</evidence>
<comment type="catalytic activity">
    <reaction evidence="10 11">
        <text>L-serine + acetyl-CoA = O-acetyl-L-serine + CoA</text>
        <dbReference type="Rhea" id="RHEA:24560"/>
        <dbReference type="ChEBI" id="CHEBI:33384"/>
        <dbReference type="ChEBI" id="CHEBI:57287"/>
        <dbReference type="ChEBI" id="CHEBI:57288"/>
        <dbReference type="ChEBI" id="CHEBI:58340"/>
        <dbReference type="EC" id="2.3.1.30"/>
    </reaction>
</comment>
<dbReference type="NCBIfam" id="NF041874">
    <property type="entry name" value="EPS_EpsC"/>
    <property type="match status" value="1"/>
</dbReference>
<protein>
    <recommendedName>
        <fullName evidence="4 11">Serine acetyltransferase</fullName>
        <ecNumber evidence="3 11">2.3.1.30</ecNumber>
    </recommendedName>
</protein>
<dbReference type="InterPro" id="IPR005881">
    <property type="entry name" value="Ser_O-AcTrfase"/>
</dbReference>
<dbReference type="PROSITE" id="PS00101">
    <property type="entry name" value="HEXAPEP_TRANSFERASES"/>
    <property type="match status" value="1"/>
</dbReference>
<dbReference type="FunFam" id="2.160.10.10:FF:000007">
    <property type="entry name" value="Serine acetyltransferase"/>
    <property type="match status" value="1"/>
</dbReference>
<dbReference type="CDD" id="cd03354">
    <property type="entry name" value="LbH_SAT"/>
    <property type="match status" value="1"/>
</dbReference>
<dbReference type="Pfam" id="PF00132">
    <property type="entry name" value="Hexapep"/>
    <property type="match status" value="1"/>
</dbReference>
<evidence type="ECO:0000256" key="1">
    <source>
        <dbReference type="ARBA" id="ARBA00004876"/>
    </source>
</evidence>
<evidence type="ECO:0000256" key="5">
    <source>
        <dbReference type="ARBA" id="ARBA00022605"/>
    </source>
</evidence>
<evidence type="ECO:0000256" key="7">
    <source>
        <dbReference type="ARBA" id="ARBA00022737"/>
    </source>
</evidence>
<dbReference type="GO" id="GO:0006535">
    <property type="term" value="P:cysteine biosynthetic process from serine"/>
    <property type="evidence" value="ECO:0007669"/>
    <property type="project" value="InterPro"/>
</dbReference>
<evidence type="ECO:0000256" key="10">
    <source>
        <dbReference type="ARBA" id="ARBA00049486"/>
    </source>
</evidence>